<dbReference type="EMBL" id="MEUA01000019">
    <property type="protein sequence ID" value="OGC15543.1"/>
    <property type="molecule type" value="Genomic_DNA"/>
</dbReference>
<comment type="caution">
    <text evidence="1">The sequence shown here is derived from an EMBL/GenBank/DDBJ whole genome shotgun (WGS) entry which is preliminary data.</text>
</comment>
<organism evidence="1 2">
    <name type="scientific">candidate division WOR-1 bacterium RIFOXYB2_FULL_36_35</name>
    <dbReference type="NCBI Taxonomy" id="1802578"/>
    <lineage>
        <taxon>Bacteria</taxon>
        <taxon>Bacillati</taxon>
        <taxon>Saganbacteria</taxon>
    </lineage>
</organism>
<dbReference type="Proteomes" id="UP000177905">
    <property type="component" value="Unassembled WGS sequence"/>
</dbReference>
<gene>
    <name evidence="1" type="ORF">A2290_04065</name>
</gene>
<name>A0A1F4S734_UNCSA</name>
<evidence type="ECO:0000313" key="2">
    <source>
        <dbReference type="Proteomes" id="UP000177905"/>
    </source>
</evidence>
<protein>
    <submittedName>
        <fullName evidence="1">Uncharacterized protein</fullName>
    </submittedName>
</protein>
<dbReference type="AlphaFoldDB" id="A0A1F4S734"/>
<sequence>MINSKVISFNLTTVVNRPYTAAQLLLACLENRGANDDETAKKLQAFGFPVPLTRLKAIMKTDQFMAILVSLADKDDRAKITKLAKELIPAPQIVQPPPQREENTRTSPIPTMANLLAKYLSPSDLELIASDAGLYTPGIAQSGNEELYALNIIKAAIKEERLEALLANAIERAPVIESELNSTDRSSNDVNRRRPISLSPQLQRETVAIISGMFSVEDLRLEAAGVGINIASINVYSGSGETITSNIVKGAIKECKLIELIAALRERYSQNQELYNLERKILAQQST</sequence>
<proteinExistence type="predicted"/>
<reference evidence="1 2" key="1">
    <citation type="journal article" date="2016" name="Nat. Commun.">
        <title>Thousands of microbial genomes shed light on interconnected biogeochemical processes in an aquifer system.</title>
        <authorList>
            <person name="Anantharaman K."/>
            <person name="Brown C.T."/>
            <person name="Hug L.A."/>
            <person name="Sharon I."/>
            <person name="Castelle C.J."/>
            <person name="Probst A.J."/>
            <person name="Thomas B.C."/>
            <person name="Singh A."/>
            <person name="Wilkins M.J."/>
            <person name="Karaoz U."/>
            <person name="Brodie E.L."/>
            <person name="Williams K.H."/>
            <person name="Hubbard S.S."/>
            <person name="Banfield J.F."/>
        </authorList>
    </citation>
    <scope>NUCLEOTIDE SEQUENCE [LARGE SCALE GENOMIC DNA]</scope>
</reference>
<dbReference type="PROSITE" id="PS51257">
    <property type="entry name" value="PROKAR_LIPOPROTEIN"/>
    <property type="match status" value="1"/>
</dbReference>
<accession>A0A1F4S734</accession>
<evidence type="ECO:0000313" key="1">
    <source>
        <dbReference type="EMBL" id="OGC15543.1"/>
    </source>
</evidence>